<name>A0AAW1XUM1_RUBAR</name>
<organism evidence="1 2">
    <name type="scientific">Rubus argutus</name>
    <name type="common">Southern blackberry</name>
    <dbReference type="NCBI Taxonomy" id="59490"/>
    <lineage>
        <taxon>Eukaryota</taxon>
        <taxon>Viridiplantae</taxon>
        <taxon>Streptophyta</taxon>
        <taxon>Embryophyta</taxon>
        <taxon>Tracheophyta</taxon>
        <taxon>Spermatophyta</taxon>
        <taxon>Magnoliopsida</taxon>
        <taxon>eudicotyledons</taxon>
        <taxon>Gunneridae</taxon>
        <taxon>Pentapetalae</taxon>
        <taxon>rosids</taxon>
        <taxon>fabids</taxon>
        <taxon>Rosales</taxon>
        <taxon>Rosaceae</taxon>
        <taxon>Rosoideae</taxon>
        <taxon>Rosoideae incertae sedis</taxon>
        <taxon>Rubus</taxon>
    </lineage>
</organism>
<accession>A0AAW1XUM1</accession>
<dbReference type="Proteomes" id="UP001457282">
    <property type="component" value="Unassembled WGS sequence"/>
</dbReference>
<evidence type="ECO:0000313" key="1">
    <source>
        <dbReference type="EMBL" id="KAK9940234.1"/>
    </source>
</evidence>
<comment type="caution">
    <text evidence="1">The sequence shown here is derived from an EMBL/GenBank/DDBJ whole genome shotgun (WGS) entry which is preliminary data.</text>
</comment>
<dbReference type="AlphaFoldDB" id="A0AAW1XUM1"/>
<proteinExistence type="predicted"/>
<reference evidence="1 2" key="1">
    <citation type="journal article" date="2023" name="G3 (Bethesda)">
        <title>A chromosome-length genome assembly and annotation of blackberry (Rubus argutus, cv. 'Hillquist').</title>
        <authorList>
            <person name="Bruna T."/>
            <person name="Aryal R."/>
            <person name="Dudchenko O."/>
            <person name="Sargent D.J."/>
            <person name="Mead D."/>
            <person name="Buti M."/>
            <person name="Cavallini A."/>
            <person name="Hytonen T."/>
            <person name="Andres J."/>
            <person name="Pham M."/>
            <person name="Weisz D."/>
            <person name="Mascagni F."/>
            <person name="Usai G."/>
            <person name="Natali L."/>
            <person name="Bassil N."/>
            <person name="Fernandez G.E."/>
            <person name="Lomsadze A."/>
            <person name="Armour M."/>
            <person name="Olukolu B."/>
            <person name="Poorten T."/>
            <person name="Britton C."/>
            <person name="Davik J."/>
            <person name="Ashrafi H."/>
            <person name="Aiden E.L."/>
            <person name="Borodovsky M."/>
            <person name="Worthington M."/>
        </authorList>
    </citation>
    <scope>NUCLEOTIDE SEQUENCE [LARGE SCALE GENOMIC DNA]</scope>
    <source>
        <strain evidence="1">PI 553951</strain>
    </source>
</reference>
<dbReference type="EMBL" id="JBEDUW010000003">
    <property type="protein sequence ID" value="KAK9940234.1"/>
    <property type="molecule type" value="Genomic_DNA"/>
</dbReference>
<protein>
    <submittedName>
        <fullName evidence="1">Uncharacterized protein</fullName>
    </submittedName>
</protein>
<gene>
    <name evidence="1" type="ORF">M0R45_016904</name>
</gene>
<evidence type="ECO:0000313" key="2">
    <source>
        <dbReference type="Proteomes" id="UP001457282"/>
    </source>
</evidence>
<keyword evidence="2" id="KW-1185">Reference proteome</keyword>
<sequence length="130" mass="14857">MTFQKNQSTCLIEPKKGLTLDEVAMEQQELRYWFDSNTSIDVFVCASPHIASYRLNSSDRFNCEVDQRLVDLDPKSLPQIVLINNPKSLPHRFDQQPEISPSDPDQFIVLLVRDPKRTLPPPANLHSSPP</sequence>